<comment type="caution">
    <text evidence="1">The sequence shown here is derived from an EMBL/GenBank/DDBJ whole genome shotgun (WGS) entry which is preliminary data.</text>
</comment>
<sequence length="94" mass="10737">MDKKQQAARIKRIVDTIAERATAVPAAERSVYIQEEVAKVREAFRQTYEADALLAAYAMEFVDSMTGWINARVHALETERTRVELIREQAEVDP</sequence>
<organism evidence="1 2">
    <name type="scientific">Microvirga aerilata</name>
    <dbReference type="NCBI Taxonomy" id="670292"/>
    <lineage>
        <taxon>Bacteria</taxon>
        <taxon>Pseudomonadati</taxon>
        <taxon>Pseudomonadota</taxon>
        <taxon>Alphaproteobacteria</taxon>
        <taxon>Hyphomicrobiales</taxon>
        <taxon>Methylobacteriaceae</taxon>
        <taxon>Microvirga</taxon>
    </lineage>
</organism>
<gene>
    <name evidence="1" type="ORF">JKG68_26740</name>
</gene>
<proteinExistence type="predicted"/>
<dbReference type="EMBL" id="JAEQMY010000088">
    <property type="protein sequence ID" value="MBL0407518.1"/>
    <property type="molecule type" value="Genomic_DNA"/>
</dbReference>
<evidence type="ECO:0000313" key="2">
    <source>
        <dbReference type="Proteomes" id="UP000605848"/>
    </source>
</evidence>
<reference evidence="1" key="1">
    <citation type="submission" date="2021-01" db="EMBL/GenBank/DDBJ databases">
        <title>Microvirga sp.</title>
        <authorList>
            <person name="Kim M.K."/>
        </authorList>
    </citation>
    <scope>NUCLEOTIDE SEQUENCE</scope>
    <source>
        <strain evidence="1">5420S-16</strain>
    </source>
</reference>
<protein>
    <submittedName>
        <fullName evidence="1">Uncharacterized protein</fullName>
    </submittedName>
</protein>
<dbReference type="RefSeq" id="WP_202064845.1">
    <property type="nucleotide sequence ID" value="NZ_JAEQMY010000088.1"/>
</dbReference>
<evidence type="ECO:0000313" key="1">
    <source>
        <dbReference type="EMBL" id="MBL0407518.1"/>
    </source>
</evidence>
<dbReference type="AlphaFoldDB" id="A0A937CYX7"/>
<accession>A0A937CYX7</accession>
<keyword evidence="2" id="KW-1185">Reference proteome</keyword>
<dbReference type="Proteomes" id="UP000605848">
    <property type="component" value="Unassembled WGS sequence"/>
</dbReference>
<name>A0A937CYX7_9HYPH</name>